<dbReference type="EMBL" id="QTSX02003605">
    <property type="protein sequence ID" value="KAJ9069852.1"/>
    <property type="molecule type" value="Genomic_DNA"/>
</dbReference>
<evidence type="ECO:0000313" key="2">
    <source>
        <dbReference type="Proteomes" id="UP001165960"/>
    </source>
</evidence>
<organism evidence="1 2">
    <name type="scientific">Entomophthora muscae</name>
    <dbReference type="NCBI Taxonomy" id="34485"/>
    <lineage>
        <taxon>Eukaryota</taxon>
        <taxon>Fungi</taxon>
        <taxon>Fungi incertae sedis</taxon>
        <taxon>Zoopagomycota</taxon>
        <taxon>Entomophthoromycotina</taxon>
        <taxon>Entomophthoromycetes</taxon>
        <taxon>Entomophthorales</taxon>
        <taxon>Entomophthoraceae</taxon>
        <taxon>Entomophthora</taxon>
    </lineage>
</organism>
<dbReference type="Proteomes" id="UP001165960">
    <property type="component" value="Unassembled WGS sequence"/>
</dbReference>
<protein>
    <submittedName>
        <fullName evidence="1">Uncharacterized protein</fullName>
    </submittedName>
</protein>
<evidence type="ECO:0000313" key="1">
    <source>
        <dbReference type="EMBL" id="KAJ9069852.1"/>
    </source>
</evidence>
<proteinExistence type="predicted"/>
<comment type="caution">
    <text evidence="1">The sequence shown here is derived from an EMBL/GenBank/DDBJ whole genome shotgun (WGS) entry which is preliminary data.</text>
</comment>
<reference evidence="1" key="1">
    <citation type="submission" date="2022-04" db="EMBL/GenBank/DDBJ databases">
        <title>Genome of the entomopathogenic fungus Entomophthora muscae.</title>
        <authorList>
            <person name="Elya C."/>
            <person name="Lovett B.R."/>
            <person name="Lee E."/>
            <person name="Macias A.M."/>
            <person name="Hajek A.E."/>
            <person name="De Bivort B.L."/>
            <person name="Kasson M.T."/>
            <person name="De Fine Licht H.H."/>
            <person name="Stajich J.E."/>
        </authorList>
    </citation>
    <scope>NUCLEOTIDE SEQUENCE</scope>
    <source>
        <strain evidence="1">Berkeley</strain>
    </source>
</reference>
<name>A0ACC2T5N0_9FUNG</name>
<accession>A0ACC2T5N0</accession>
<sequence>MLRNGDRALGGAPYSSTSQQPQKVQHDLVKKTFFTLNACDYCRRRLWGLVKQGITCQTCGYVCHPDCSKHVAELKCTPRILDKRRVAPFFPSSKKKQAVKSDGSQDSLLRLNKEHSEAMGGLINGDQPLPLQEQLHKLGSR</sequence>
<keyword evidence="2" id="KW-1185">Reference proteome</keyword>
<gene>
    <name evidence="1" type="ORF">DSO57_1014335</name>
</gene>